<evidence type="ECO:0000256" key="3">
    <source>
        <dbReference type="ARBA" id="ARBA00022603"/>
    </source>
</evidence>
<dbReference type="InterPro" id="IPR014776">
    <property type="entry name" value="4pyrrole_Mease_sub2"/>
</dbReference>
<evidence type="ECO:0000313" key="9">
    <source>
        <dbReference type="EMBL" id="HGV55964.1"/>
    </source>
</evidence>
<dbReference type="InterPro" id="IPR035996">
    <property type="entry name" value="4pyrrol_Methylase_sf"/>
</dbReference>
<keyword evidence="2" id="KW-0169">Cobalamin biosynthesis</keyword>
<protein>
    <submittedName>
        <fullName evidence="9">Precorrin-3B C(17)-methyltransferase</fullName>
        <ecNumber evidence="9">2.1.1.131</ecNumber>
    </submittedName>
</protein>
<gene>
    <name evidence="9" type="primary">cobJ</name>
    <name evidence="9" type="ORF">ENT73_07815</name>
</gene>
<dbReference type="InterPro" id="IPR038029">
    <property type="entry name" value="GbiG_N_sf"/>
</dbReference>
<dbReference type="GO" id="GO:0009236">
    <property type="term" value="P:cobalamin biosynthetic process"/>
    <property type="evidence" value="ECO:0007669"/>
    <property type="project" value="UniProtKB-UniPathway"/>
</dbReference>
<dbReference type="Pfam" id="PF01890">
    <property type="entry name" value="CbiG_C"/>
    <property type="match status" value="1"/>
</dbReference>
<dbReference type="SUPFAM" id="SSF159672">
    <property type="entry name" value="CbiG N-terminal domain-like"/>
    <property type="match status" value="1"/>
</dbReference>
<feature type="domain" description="Tetrapyrrole methylase" evidence="6">
    <location>
        <begin position="332"/>
        <end position="539"/>
    </location>
</feature>
<evidence type="ECO:0000256" key="2">
    <source>
        <dbReference type="ARBA" id="ARBA00022573"/>
    </source>
</evidence>
<organism evidence="9">
    <name type="scientific">Caldimicrobium thiodismutans</name>
    <dbReference type="NCBI Taxonomy" id="1653476"/>
    <lineage>
        <taxon>Bacteria</taxon>
        <taxon>Pseudomonadati</taxon>
        <taxon>Thermodesulfobacteriota</taxon>
        <taxon>Thermodesulfobacteria</taxon>
        <taxon>Thermodesulfobacteriales</taxon>
        <taxon>Thermodesulfobacteriaceae</taxon>
        <taxon>Caldimicrobium</taxon>
    </lineage>
</organism>
<reference evidence="9" key="1">
    <citation type="journal article" date="2020" name="mSystems">
        <title>Genome- and Community-Level Interaction Insights into Carbon Utilization and Element Cycling Functions of Hydrothermarchaeota in Hydrothermal Sediment.</title>
        <authorList>
            <person name="Zhou Z."/>
            <person name="Liu Y."/>
            <person name="Xu W."/>
            <person name="Pan J."/>
            <person name="Luo Z.H."/>
            <person name="Li M."/>
        </authorList>
    </citation>
    <scope>NUCLEOTIDE SEQUENCE [LARGE SCALE GENOMIC DNA]</scope>
    <source>
        <strain evidence="9">SpSt-605</strain>
    </source>
</reference>
<dbReference type="UniPathway" id="UPA00148"/>
<dbReference type="Pfam" id="PF00590">
    <property type="entry name" value="TP_methylase"/>
    <property type="match status" value="1"/>
</dbReference>
<dbReference type="InterPro" id="IPR036518">
    <property type="entry name" value="CobE/GbiG_C_sf"/>
</dbReference>
<dbReference type="InterPro" id="IPR000878">
    <property type="entry name" value="4pyrrol_Mease"/>
</dbReference>
<evidence type="ECO:0000259" key="6">
    <source>
        <dbReference type="Pfam" id="PF00590"/>
    </source>
</evidence>
<dbReference type="InterPro" id="IPR051810">
    <property type="entry name" value="Precorrin_MeTrfase"/>
</dbReference>
<dbReference type="Gene3D" id="3.40.1010.10">
    <property type="entry name" value="Cobalt-precorrin-4 Transmethylase, Domain 1"/>
    <property type="match status" value="1"/>
</dbReference>
<evidence type="ECO:0000256" key="4">
    <source>
        <dbReference type="ARBA" id="ARBA00022679"/>
    </source>
</evidence>
<proteinExistence type="predicted"/>
<dbReference type="Gene3D" id="3.30.950.10">
    <property type="entry name" value="Methyltransferase, Cobalt-precorrin-4 Transmethylase, Domain 2"/>
    <property type="match status" value="1"/>
</dbReference>
<dbReference type="InterPro" id="IPR006363">
    <property type="entry name" value="Cbl_synth_CobJ/CibH_dom"/>
</dbReference>
<dbReference type="Gene3D" id="3.40.50.11220">
    <property type="match status" value="1"/>
</dbReference>
<dbReference type="EC" id="2.1.1.131" evidence="9"/>
<evidence type="ECO:0000259" key="7">
    <source>
        <dbReference type="Pfam" id="PF01890"/>
    </source>
</evidence>
<dbReference type="SUPFAM" id="SSF53790">
    <property type="entry name" value="Tetrapyrrole methylase"/>
    <property type="match status" value="1"/>
</dbReference>
<evidence type="ECO:0000259" key="8">
    <source>
        <dbReference type="Pfam" id="PF11760"/>
    </source>
</evidence>
<keyword evidence="5" id="KW-0949">S-adenosyl-L-methionine</keyword>
<keyword evidence="4 9" id="KW-0808">Transferase</keyword>
<dbReference type="InterPro" id="IPR014777">
    <property type="entry name" value="4pyrrole_Mease_sub1"/>
</dbReference>
<dbReference type="Gene3D" id="3.30.420.180">
    <property type="entry name" value="CobE/GbiG C-terminal domain"/>
    <property type="match status" value="1"/>
</dbReference>
<dbReference type="InterPro" id="IPR002750">
    <property type="entry name" value="CobE/GbiG_C"/>
</dbReference>
<dbReference type="EMBL" id="DSZU01000144">
    <property type="protein sequence ID" value="HGV55964.1"/>
    <property type="molecule type" value="Genomic_DNA"/>
</dbReference>
<dbReference type="PANTHER" id="PTHR47036:SF1">
    <property type="entry name" value="COBALT-FACTOR III C(17)-METHYLTRANSFERASE-RELATED"/>
    <property type="match status" value="1"/>
</dbReference>
<feature type="domain" description="CobE/GbiG C-terminal" evidence="7">
    <location>
        <begin position="207"/>
        <end position="323"/>
    </location>
</feature>
<comment type="caution">
    <text evidence="9">The sequence shown here is derived from an EMBL/GenBank/DDBJ whole genome shotgun (WGS) entry which is preliminary data.</text>
</comment>
<dbReference type="GO" id="GO:0030789">
    <property type="term" value="F:precorrin-3B C17-methyltransferase activity"/>
    <property type="evidence" value="ECO:0007669"/>
    <property type="project" value="UniProtKB-EC"/>
</dbReference>
<dbReference type="PANTHER" id="PTHR47036">
    <property type="entry name" value="COBALT-FACTOR III C(17)-METHYLTRANSFERASE-RELATED"/>
    <property type="match status" value="1"/>
</dbReference>
<dbReference type="GO" id="GO:0032259">
    <property type="term" value="P:methylation"/>
    <property type="evidence" value="ECO:0007669"/>
    <property type="project" value="UniProtKB-KW"/>
</dbReference>
<evidence type="ECO:0000256" key="1">
    <source>
        <dbReference type="ARBA" id="ARBA00004953"/>
    </source>
</evidence>
<accession>A0A832GS73</accession>
<name>A0A832GS73_9BACT</name>
<dbReference type="SUPFAM" id="SSF159664">
    <property type="entry name" value="CobE/GbiG C-terminal domain-like"/>
    <property type="match status" value="1"/>
</dbReference>
<dbReference type="Pfam" id="PF11760">
    <property type="entry name" value="CbiG_N"/>
    <property type="match status" value="1"/>
</dbReference>
<comment type="pathway">
    <text evidence="1">Cofactor biosynthesis; adenosylcobalamin biosynthesis.</text>
</comment>
<dbReference type="CDD" id="cd11646">
    <property type="entry name" value="Precorrin_3B_C17_MT"/>
    <property type="match status" value="1"/>
</dbReference>
<dbReference type="InterPro" id="IPR021744">
    <property type="entry name" value="CbiG_N"/>
</dbReference>
<dbReference type="NCBIfam" id="TIGR01466">
    <property type="entry name" value="cobJ_cbiH"/>
    <property type="match status" value="1"/>
</dbReference>
<sequence>MIENREIFLICLSARGSELAERIRAFLGRGEILSWDELQERGLTSLWNEGKLLIFIMALGIVVRKCAPLISSKGKDPGVIVIDELGRNVIPLLGGHYAQVNRLTQELALFLEAHPAITTASDLLGLTPLDLWIKRKNFQLKNPTLLTATMAKLNEKGALNLWIKEDLPCPSPPQEFLLTDNPEEADLLITYEKLPQVKGLQLIPKCLWLGLGFHEKLSENDFEKIIFSALEDLRIEPSAIKGVATLDKKAKYPPLINFLIKHNLKLLSFSAEELSNINTISSSIYVKNHFGINSVSEACALKASRGKLIVPKRILPDLTLAIALEPLQSRGKLYVVGIGPGAKELMTVKALRALLSVEAVVGYKSYLKQIEDLIKGKEIYSFSMTEEIKRVKKAIELALSGKDTALVSGGDPGIYGMAGLTLEVIARNNLSLEVEIIPGLSALNLGNALLGAPLGNDFAVISLSDRLTPWETIERRLKILVSTDLPLVIFNPRSKGRKSQFQRAMEIIKEGRGEETLVGIVNSGSRPEEEVFISTLRSLPEDKVGMHSLVIVGSEAIRRLGRYLIAKRGYERKYEEDLEISFTCQ</sequence>
<feature type="domain" description="Cobalamin synthesis G N-terminal" evidence="8">
    <location>
        <begin position="43"/>
        <end position="122"/>
    </location>
</feature>
<evidence type="ECO:0000256" key="5">
    <source>
        <dbReference type="ARBA" id="ARBA00022691"/>
    </source>
</evidence>
<keyword evidence="3 9" id="KW-0489">Methyltransferase</keyword>
<dbReference type="AlphaFoldDB" id="A0A832GS73"/>